<dbReference type="AlphaFoldDB" id="W3VT14"/>
<organism evidence="2 3">
    <name type="scientific">Moesziomyces aphidis</name>
    <name type="common">Pseudozyma aphidis</name>
    <dbReference type="NCBI Taxonomy" id="84754"/>
    <lineage>
        <taxon>Eukaryota</taxon>
        <taxon>Fungi</taxon>
        <taxon>Dikarya</taxon>
        <taxon>Basidiomycota</taxon>
        <taxon>Ustilaginomycotina</taxon>
        <taxon>Ustilaginomycetes</taxon>
        <taxon>Ustilaginales</taxon>
        <taxon>Ustilaginaceae</taxon>
        <taxon>Moesziomyces</taxon>
    </lineage>
</organism>
<evidence type="ECO:0000313" key="2">
    <source>
        <dbReference type="EMBL" id="ETS64645.1"/>
    </source>
</evidence>
<keyword evidence="3" id="KW-1185">Reference proteome</keyword>
<dbReference type="OrthoDB" id="428577at2759"/>
<dbReference type="EMBL" id="AWNI01000004">
    <property type="protein sequence ID" value="ETS64645.1"/>
    <property type="molecule type" value="Genomic_DNA"/>
</dbReference>
<feature type="region of interest" description="Disordered" evidence="1">
    <location>
        <begin position="81"/>
        <end position="105"/>
    </location>
</feature>
<accession>W3VT14</accession>
<comment type="caution">
    <text evidence="2">The sequence shown here is derived from an EMBL/GenBank/DDBJ whole genome shotgun (WGS) entry which is preliminary data.</text>
</comment>
<sequence length="344" mass="37076">MLPRVMCGGTCCGADVACGVWRVALGSPAEYAICELSYSAGIRVHKTQGQAEFLVGWNSYGAGWRSGLGINPALRGGDCGSVAHTTAKRPQHAPNPRSGQRQPTKPAWVMAEGSVVKLARDGVQRVCKEGVRDRIMVHLCHSAGMSGSEVRALKLSDFLLHADVGSGLRVQVKGRVVGRRKDVELCVVGALALHLYFTDSQGDKVFGSPLEGKPAISPGKTFNGSYLNRPEQVLATSEEGNIQVPAEILDAVFPGRKEGLLHGLCSVLVQDAAVLRRKYPRHALFTPGAISDPAFEAFARRLTAQSSVQGTRLVAFPETSLRLTAREDGLPSLKQEMDRLRRER</sequence>
<dbReference type="Proteomes" id="UP000019462">
    <property type="component" value="Unassembled WGS sequence"/>
</dbReference>
<name>W3VT14_MOEAP</name>
<reference evidence="2 3" key="1">
    <citation type="journal article" date="2014" name="Genome Announc.">
        <title>Genome sequence of the basidiomycetous fungus Pseudozyma aphidis DSM70725, an efficient producer of biosurfactant mannosylerythritol lipids.</title>
        <authorList>
            <person name="Lorenz S."/>
            <person name="Guenther M."/>
            <person name="Grumaz C."/>
            <person name="Rupp S."/>
            <person name="Zibek S."/>
            <person name="Sohn K."/>
        </authorList>
    </citation>
    <scope>NUCLEOTIDE SEQUENCE [LARGE SCALE GENOMIC DNA]</scope>
    <source>
        <strain evidence="3">ATCC 32657 / CBS 517.83 / DSM 70725 / JCM 10318 / NBRC 10182 / NRRL Y-7954 / St-0401</strain>
    </source>
</reference>
<dbReference type="InterPro" id="IPR038279">
    <property type="entry name" value="Ndc10_dom2_sf"/>
</dbReference>
<dbReference type="HOGENOM" id="CLU_806802_0_0_1"/>
<dbReference type="Gene3D" id="1.10.443.20">
    <property type="entry name" value="Centromere DNA-binding protein complex CBF3 subunit, domain 2"/>
    <property type="match status" value="2"/>
</dbReference>
<protein>
    <submittedName>
        <fullName evidence="2">Uncharacterized protein</fullName>
    </submittedName>
</protein>
<evidence type="ECO:0000256" key="1">
    <source>
        <dbReference type="SAM" id="MobiDB-lite"/>
    </source>
</evidence>
<gene>
    <name evidence="2" type="ORF">PaG_00585</name>
</gene>
<evidence type="ECO:0000313" key="3">
    <source>
        <dbReference type="Proteomes" id="UP000019462"/>
    </source>
</evidence>
<dbReference type="GO" id="GO:0003677">
    <property type="term" value="F:DNA binding"/>
    <property type="evidence" value="ECO:0007669"/>
    <property type="project" value="InterPro"/>
</dbReference>
<proteinExistence type="predicted"/>